<protein>
    <submittedName>
        <fullName evidence="1">Uncharacterized protein</fullName>
    </submittedName>
</protein>
<gene>
    <name evidence="1" type="ORF">EXN66_Car020701</name>
</gene>
<evidence type="ECO:0000313" key="1">
    <source>
        <dbReference type="EMBL" id="KAF3705010.1"/>
    </source>
</evidence>
<proteinExistence type="predicted"/>
<name>A0A6G1QQL4_CHAAH</name>
<reference evidence="2" key="2">
    <citation type="submission" date="2019-02" db="EMBL/GenBank/DDBJ databases">
        <title>Opniocepnalus argus Var Kimnra genome.</title>
        <authorList>
            <person name="Zhou C."/>
            <person name="Xiao S."/>
        </authorList>
    </citation>
    <scope>NUCLEOTIDE SEQUENCE [LARGE SCALE GENOMIC DNA]</scope>
</reference>
<dbReference type="EMBL" id="CM015732">
    <property type="protein sequence ID" value="KAF3705010.1"/>
    <property type="molecule type" value="Genomic_DNA"/>
</dbReference>
<evidence type="ECO:0000313" key="2">
    <source>
        <dbReference type="Proteomes" id="UP000503349"/>
    </source>
</evidence>
<sequence length="61" mass="7251">MVCKPLFDFEWYKGNTSNVETEDFEKYGHFEFDDDMPQKVETGACLPMFHHFLLIIKKTCV</sequence>
<dbReference type="Proteomes" id="UP000503349">
    <property type="component" value="Chromosome 21"/>
</dbReference>
<keyword evidence="2" id="KW-1185">Reference proteome</keyword>
<reference evidence="1 2" key="1">
    <citation type="submission" date="2019-02" db="EMBL/GenBank/DDBJ databases">
        <title>Opniocepnalus argus genome.</title>
        <authorList>
            <person name="Zhou C."/>
            <person name="Xiao S."/>
        </authorList>
    </citation>
    <scope>NUCLEOTIDE SEQUENCE [LARGE SCALE GENOMIC DNA]</scope>
    <source>
        <strain evidence="1">OARG1902GOOAL</strain>
        <tissue evidence="1">Muscle</tissue>
    </source>
</reference>
<accession>A0A6G1QQL4</accession>
<dbReference type="AlphaFoldDB" id="A0A6G1QQL4"/>
<organism evidence="1 2">
    <name type="scientific">Channa argus</name>
    <name type="common">Northern snakehead</name>
    <name type="synonym">Ophicephalus argus</name>
    <dbReference type="NCBI Taxonomy" id="215402"/>
    <lineage>
        <taxon>Eukaryota</taxon>
        <taxon>Metazoa</taxon>
        <taxon>Chordata</taxon>
        <taxon>Craniata</taxon>
        <taxon>Vertebrata</taxon>
        <taxon>Euteleostomi</taxon>
        <taxon>Actinopterygii</taxon>
        <taxon>Neopterygii</taxon>
        <taxon>Teleostei</taxon>
        <taxon>Neoteleostei</taxon>
        <taxon>Acanthomorphata</taxon>
        <taxon>Anabantaria</taxon>
        <taxon>Anabantiformes</taxon>
        <taxon>Channoidei</taxon>
        <taxon>Channidae</taxon>
        <taxon>Channa</taxon>
    </lineage>
</organism>